<keyword evidence="1" id="KW-0238">DNA-binding</keyword>
<name>A0A919QBL0_9ACTN</name>
<dbReference type="InterPro" id="IPR009061">
    <property type="entry name" value="DNA-bd_dom_put_sf"/>
</dbReference>
<dbReference type="InterPro" id="IPR000551">
    <property type="entry name" value="MerR-type_HTH_dom"/>
</dbReference>
<dbReference type="GO" id="GO:0003677">
    <property type="term" value="F:DNA binding"/>
    <property type="evidence" value="ECO:0007669"/>
    <property type="project" value="UniProtKB-KW"/>
</dbReference>
<feature type="domain" description="HTH merR-type" evidence="3">
    <location>
        <begin position="7"/>
        <end position="76"/>
    </location>
</feature>
<proteinExistence type="predicted"/>
<evidence type="ECO:0000313" key="4">
    <source>
        <dbReference type="EMBL" id="GIH24360.1"/>
    </source>
</evidence>
<dbReference type="CDD" id="cd00592">
    <property type="entry name" value="HTH_MerR-like"/>
    <property type="match status" value="1"/>
</dbReference>
<keyword evidence="5" id="KW-1185">Reference proteome</keyword>
<evidence type="ECO:0000313" key="5">
    <source>
        <dbReference type="Proteomes" id="UP000640052"/>
    </source>
</evidence>
<dbReference type="PANTHER" id="PTHR30204">
    <property type="entry name" value="REDOX-CYCLING DRUG-SENSING TRANSCRIPTIONAL ACTIVATOR SOXR"/>
    <property type="match status" value="1"/>
</dbReference>
<dbReference type="InterPro" id="IPR047057">
    <property type="entry name" value="MerR_fam"/>
</dbReference>
<dbReference type="EMBL" id="BOOA01000018">
    <property type="protein sequence ID" value="GIH24360.1"/>
    <property type="molecule type" value="Genomic_DNA"/>
</dbReference>
<gene>
    <name evidence="4" type="ORF">Aph01nite_26700</name>
</gene>
<feature type="region of interest" description="Disordered" evidence="2">
    <location>
        <begin position="80"/>
        <end position="109"/>
    </location>
</feature>
<dbReference type="Proteomes" id="UP000640052">
    <property type="component" value="Unassembled WGS sequence"/>
</dbReference>
<dbReference type="PRINTS" id="PR00040">
    <property type="entry name" value="HTHMERR"/>
</dbReference>
<protein>
    <recommendedName>
        <fullName evidence="3">HTH merR-type domain-containing protein</fullName>
    </recommendedName>
</protein>
<dbReference type="Pfam" id="PF13411">
    <property type="entry name" value="MerR_1"/>
    <property type="match status" value="1"/>
</dbReference>
<reference evidence="4" key="1">
    <citation type="submission" date="2021-01" db="EMBL/GenBank/DDBJ databases">
        <title>Whole genome shotgun sequence of Acrocarpospora phusangensis NBRC 108782.</title>
        <authorList>
            <person name="Komaki H."/>
            <person name="Tamura T."/>
        </authorList>
    </citation>
    <scope>NUCLEOTIDE SEQUENCE</scope>
    <source>
        <strain evidence="4">NBRC 108782</strain>
    </source>
</reference>
<dbReference type="SMART" id="SM00422">
    <property type="entry name" value="HTH_MERR"/>
    <property type="match status" value="1"/>
</dbReference>
<dbReference type="GO" id="GO:0003700">
    <property type="term" value="F:DNA-binding transcription factor activity"/>
    <property type="evidence" value="ECO:0007669"/>
    <property type="project" value="InterPro"/>
</dbReference>
<dbReference type="Gene3D" id="1.10.1660.10">
    <property type="match status" value="1"/>
</dbReference>
<organism evidence="4 5">
    <name type="scientific">Acrocarpospora phusangensis</name>
    <dbReference type="NCBI Taxonomy" id="1070424"/>
    <lineage>
        <taxon>Bacteria</taxon>
        <taxon>Bacillati</taxon>
        <taxon>Actinomycetota</taxon>
        <taxon>Actinomycetes</taxon>
        <taxon>Streptosporangiales</taxon>
        <taxon>Streptosporangiaceae</taxon>
        <taxon>Acrocarpospora</taxon>
    </lineage>
</organism>
<evidence type="ECO:0000256" key="1">
    <source>
        <dbReference type="ARBA" id="ARBA00023125"/>
    </source>
</evidence>
<evidence type="ECO:0000259" key="3">
    <source>
        <dbReference type="PROSITE" id="PS50937"/>
    </source>
</evidence>
<dbReference type="PROSITE" id="PS50937">
    <property type="entry name" value="HTH_MERR_2"/>
    <property type="match status" value="1"/>
</dbReference>
<dbReference type="SUPFAM" id="SSF46955">
    <property type="entry name" value="Putative DNA-binding domain"/>
    <property type="match status" value="1"/>
</dbReference>
<evidence type="ECO:0000256" key="2">
    <source>
        <dbReference type="SAM" id="MobiDB-lite"/>
    </source>
</evidence>
<dbReference type="PANTHER" id="PTHR30204:SF93">
    <property type="entry name" value="HTH MERR-TYPE DOMAIN-CONTAINING PROTEIN"/>
    <property type="match status" value="1"/>
</dbReference>
<comment type="caution">
    <text evidence="4">The sequence shown here is derived from an EMBL/GenBank/DDBJ whole genome shotgun (WGS) entry which is preliminary data.</text>
</comment>
<accession>A0A919QBL0</accession>
<dbReference type="AlphaFoldDB" id="A0A919QBL0"/>
<sequence length="109" mass="11957">MSDDAELFTVGRLARRTGLPVHTIRFWADSGVVAEARRSAGGYRLFDAAAVARFELVKTLRELGIGLEDIQRILTRRVTVAPPNAPGSRPGWPSWPTPRSSATGTSWRP</sequence>
<dbReference type="RefSeq" id="WP_204041130.1">
    <property type="nucleotide sequence ID" value="NZ_BOOA01000018.1"/>
</dbReference>
<feature type="compositionally biased region" description="Polar residues" evidence="2">
    <location>
        <begin position="97"/>
        <end position="109"/>
    </location>
</feature>